<dbReference type="InterPro" id="IPR001650">
    <property type="entry name" value="Helicase_C-like"/>
</dbReference>
<dbReference type="InterPro" id="IPR049730">
    <property type="entry name" value="SNF2/RAD54-like_C"/>
</dbReference>
<dbReference type="InterPro" id="IPR000330">
    <property type="entry name" value="SNF2_N"/>
</dbReference>
<evidence type="ECO:0000259" key="3">
    <source>
        <dbReference type="PROSITE" id="PS51192"/>
    </source>
</evidence>
<reference evidence="4" key="1">
    <citation type="journal article" date="2019" name="bioRxiv">
        <title>The Genome of the Zebra Mussel, Dreissena polymorpha: A Resource for Invasive Species Research.</title>
        <authorList>
            <person name="McCartney M.A."/>
            <person name="Auch B."/>
            <person name="Kono T."/>
            <person name="Mallez S."/>
            <person name="Zhang Y."/>
            <person name="Obille A."/>
            <person name="Becker A."/>
            <person name="Abrahante J.E."/>
            <person name="Garbe J."/>
            <person name="Badalamenti J.P."/>
            <person name="Herman A."/>
            <person name="Mangelson H."/>
            <person name="Liachko I."/>
            <person name="Sullivan S."/>
            <person name="Sone E.D."/>
            <person name="Koren S."/>
            <person name="Silverstein K.A.T."/>
            <person name="Beckman K.B."/>
            <person name="Gohl D.M."/>
        </authorList>
    </citation>
    <scope>NUCLEOTIDE SEQUENCE</scope>
    <source>
        <strain evidence="4">Duluth1</strain>
        <tissue evidence="4">Whole animal</tissue>
    </source>
</reference>
<feature type="region of interest" description="Disordered" evidence="2">
    <location>
        <begin position="1"/>
        <end position="73"/>
    </location>
</feature>
<protein>
    <recommendedName>
        <fullName evidence="3">Helicase ATP-binding domain-containing protein</fullName>
    </recommendedName>
</protein>
<feature type="non-terminal residue" evidence="4">
    <location>
        <position position="1"/>
    </location>
</feature>
<sequence>MRRSSAPSQAKSRPVFVSPLQRSQPLVNTNPTPSPDADESCPSILKRIFAGAQVKPDPSAKENQAAETKDSSLSCTDNIVQPLVAKRPRFEPPVGPVRAALASPINTLQASCRTTLTVNEDSSVNSTNGYFSVVWCKRSNKKHKKWEGDAVLVTSGRSVTLFDTDGKEIGKSSGFKSAELSSLKEDETLPIGGKEIQVMSVLTEEQFKSGKCFIGTSSRNPDTAGTVLNTVPLRTGASKPFSMPQQLSAHSGTTTLRTPEPVVVKPRHDPSVPGTLVMPRPSASHQWDSNKKGKAVIDVVVDPYLSVHLRPHQREGVIFLYECVMGYRNFAGHGAILADDMGLGKTLQCISLIWTLLKQGPYGGKPVAHKVLIVTPGSLVKNWHAEFKKWLGLERLQVFAVGTDKKIEDFAMSSQYPVLIISYEMFVRVFDTIHKMTFDLIVCDEGHRLKNTNIKTTSLISSLLCKHRVVLTGTPIQNDLQEFFSIVEFCNPGVLGSSSAFKRVYDDPIVASRQPGATREQLSLGEQRGAELSRMTQMFVLRRTQEINNKYLPPKQEIVVFCRPTSLQLSLYQQLLRCQLIRSCLAGSLTGSPHLVCIGALKQLCNHPSILYEKSHAAQSAKEESGDYEAERCLYDGLLTLFPASFSNDLDLELHSGKLAVLSHLLHRLHTDHRQEKIVLVSNHTKTLDLIQGMCDQREYRYLRLDGQTPTARRQELVQRFNSRHSNE</sequence>
<dbReference type="Gene3D" id="3.40.50.300">
    <property type="entry name" value="P-loop containing nucleotide triphosphate hydrolases"/>
    <property type="match status" value="1"/>
</dbReference>
<reference evidence="4" key="2">
    <citation type="submission" date="2020-11" db="EMBL/GenBank/DDBJ databases">
        <authorList>
            <person name="McCartney M.A."/>
            <person name="Auch B."/>
            <person name="Kono T."/>
            <person name="Mallez S."/>
            <person name="Becker A."/>
            <person name="Gohl D.M."/>
            <person name="Silverstein K.A.T."/>
            <person name="Koren S."/>
            <person name="Bechman K.B."/>
            <person name="Herman A."/>
            <person name="Abrahante J.E."/>
            <person name="Garbe J."/>
        </authorList>
    </citation>
    <scope>NUCLEOTIDE SEQUENCE</scope>
    <source>
        <strain evidence="4">Duluth1</strain>
        <tissue evidence="4">Whole animal</tissue>
    </source>
</reference>
<dbReference type="PANTHER" id="PTHR45629:SF7">
    <property type="entry name" value="DNA EXCISION REPAIR PROTEIN ERCC-6-RELATED"/>
    <property type="match status" value="1"/>
</dbReference>
<dbReference type="SUPFAM" id="SSF52540">
    <property type="entry name" value="P-loop containing nucleoside triphosphate hydrolases"/>
    <property type="match status" value="2"/>
</dbReference>
<name>A0A9D4RE13_DREPO</name>
<dbReference type="EMBL" id="JAIWYP010000002">
    <property type="protein sequence ID" value="KAH3862890.1"/>
    <property type="molecule type" value="Genomic_DNA"/>
</dbReference>
<feature type="compositionally biased region" description="Polar residues" evidence="2">
    <location>
        <begin position="20"/>
        <end position="31"/>
    </location>
</feature>
<dbReference type="Pfam" id="PF00176">
    <property type="entry name" value="SNF2-rel_dom"/>
    <property type="match status" value="1"/>
</dbReference>
<dbReference type="AlphaFoldDB" id="A0A9D4RE13"/>
<feature type="compositionally biased region" description="Polar residues" evidence="2">
    <location>
        <begin position="1"/>
        <end position="11"/>
    </location>
</feature>
<dbReference type="PANTHER" id="PTHR45629">
    <property type="entry name" value="SNF2/RAD54 FAMILY MEMBER"/>
    <property type="match status" value="1"/>
</dbReference>
<keyword evidence="5" id="KW-1185">Reference proteome</keyword>
<gene>
    <name evidence="4" type="ORF">DPMN_025865</name>
</gene>
<dbReference type="Gene3D" id="1.20.120.850">
    <property type="entry name" value="SWI2/SNF2 ATPases, N-terminal domain"/>
    <property type="match status" value="1"/>
</dbReference>
<dbReference type="InterPro" id="IPR027417">
    <property type="entry name" value="P-loop_NTPase"/>
</dbReference>
<dbReference type="GO" id="GO:0000724">
    <property type="term" value="P:double-strand break repair via homologous recombination"/>
    <property type="evidence" value="ECO:0007669"/>
    <property type="project" value="TreeGrafter"/>
</dbReference>
<dbReference type="InterPro" id="IPR050496">
    <property type="entry name" value="SNF2_RAD54_helicase_repair"/>
</dbReference>
<dbReference type="GO" id="GO:0005524">
    <property type="term" value="F:ATP binding"/>
    <property type="evidence" value="ECO:0007669"/>
    <property type="project" value="InterPro"/>
</dbReference>
<dbReference type="Gene3D" id="3.40.50.10810">
    <property type="entry name" value="Tandem AAA-ATPase domain"/>
    <property type="match status" value="1"/>
</dbReference>
<accession>A0A9D4RE13</accession>
<dbReference type="Proteomes" id="UP000828390">
    <property type="component" value="Unassembled WGS sequence"/>
</dbReference>
<comment type="caution">
    <text evidence="4">The sequence shown here is derived from an EMBL/GenBank/DDBJ whole genome shotgun (WGS) entry which is preliminary data.</text>
</comment>
<keyword evidence="1" id="KW-0378">Hydrolase</keyword>
<evidence type="ECO:0000313" key="4">
    <source>
        <dbReference type="EMBL" id="KAH3862890.1"/>
    </source>
</evidence>
<organism evidence="4 5">
    <name type="scientific">Dreissena polymorpha</name>
    <name type="common">Zebra mussel</name>
    <name type="synonym">Mytilus polymorpha</name>
    <dbReference type="NCBI Taxonomy" id="45954"/>
    <lineage>
        <taxon>Eukaryota</taxon>
        <taxon>Metazoa</taxon>
        <taxon>Spiralia</taxon>
        <taxon>Lophotrochozoa</taxon>
        <taxon>Mollusca</taxon>
        <taxon>Bivalvia</taxon>
        <taxon>Autobranchia</taxon>
        <taxon>Heteroconchia</taxon>
        <taxon>Euheterodonta</taxon>
        <taxon>Imparidentia</taxon>
        <taxon>Neoheterodontei</taxon>
        <taxon>Myida</taxon>
        <taxon>Dreissenoidea</taxon>
        <taxon>Dreissenidae</taxon>
        <taxon>Dreissena</taxon>
    </lineage>
</organism>
<dbReference type="SMART" id="SM00487">
    <property type="entry name" value="DEXDc"/>
    <property type="match status" value="1"/>
</dbReference>
<evidence type="ECO:0000313" key="5">
    <source>
        <dbReference type="Proteomes" id="UP000828390"/>
    </source>
</evidence>
<proteinExistence type="predicted"/>
<feature type="compositionally biased region" description="Polar residues" evidence="2">
    <location>
        <begin position="61"/>
        <end position="73"/>
    </location>
</feature>
<dbReference type="FunFam" id="3.40.50.10810:FF:000020">
    <property type="entry name" value="DNA repair and recombination protein RAD54B"/>
    <property type="match status" value="1"/>
</dbReference>
<evidence type="ECO:0000256" key="2">
    <source>
        <dbReference type="SAM" id="MobiDB-lite"/>
    </source>
</evidence>
<dbReference type="GO" id="GO:0015616">
    <property type="term" value="F:DNA translocase activity"/>
    <property type="evidence" value="ECO:0007669"/>
    <property type="project" value="TreeGrafter"/>
</dbReference>
<dbReference type="InterPro" id="IPR014001">
    <property type="entry name" value="Helicase_ATP-bd"/>
</dbReference>
<dbReference type="PROSITE" id="PS51192">
    <property type="entry name" value="HELICASE_ATP_BIND_1"/>
    <property type="match status" value="1"/>
</dbReference>
<dbReference type="InterPro" id="IPR038718">
    <property type="entry name" value="SNF2-like_sf"/>
</dbReference>
<dbReference type="GO" id="GO:0016787">
    <property type="term" value="F:hydrolase activity"/>
    <property type="evidence" value="ECO:0007669"/>
    <property type="project" value="UniProtKB-KW"/>
</dbReference>
<dbReference type="CDD" id="cd18793">
    <property type="entry name" value="SF2_C_SNF"/>
    <property type="match status" value="1"/>
</dbReference>
<feature type="domain" description="Helicase ATP-binding" evidence="3">
    <location>
        <begin position="326"/>
        <end position="493"/>
    </location>
</feature>
<dbReference type="GO" id="GO:0005634">
    <property type="term" value="C:nucleus"/>
    <property type="evidence" value="ECO:0007669"/>
    <property type="project" value="TreeGrafter"/>
</dbReference>
<dbReference type="GO" id="GO:0007131">
    <property type="term" value="P:reciprocal meiotic recombination"/>
    <property type="evidence" value="ECO:0007669"/>
    <property type="project" value="TreeGrafter"/>
</dbReference>
<evidence type="ECO:0000256" key="1">
    <source>
        <dbReference type="ARBA" id="ARBA00022801"/>
    </source>
</evidence>
<dbReference type="Pfam" id="PF00271">
    <property type="entry name" value="Helicase_C"/>
    <property type="match status" value="1"/>
</dbReference>